<dbReference type="InterPro" id="IPR017452">
    <property type="entry name" value="GPCR_Rhodpsn_7TM"/>
</dbReference>
<dbReference type="PROSITE" id="PS50262">
    <property type="entry name" value="G_PROTEIN_RECEP_F1_2"/>
    <property type="match status" value="1"/>
</dbReference>
<feature type="transmembrane region" description="Helical" evidence="5">
    <location>
        <begin position="12"/>
        <end position="32"/>
    </location>
</feature>
<gene>
    <name evidence="7" type="ORF">PENTCL1PPCAC_12565</name>
</gene>
<proteinExistence type="predicted"/>
<dbReference type="GO" id="GO:0016020">
    <property type="term" value="C:membrane"/>
    <property type="evidence" value="ECO:0007669"/>
    <property type="project" value="UniProtKB-SubCell"/>
</dbReference>
<evidence type="ECO:0000313" key="7">
    <source>
        <dbReference type="EMBL" id="GMS90390.1"/>
    </source>
</evidence>
<keyword evidence="2 5" id="KW-0812">Transmembrane</keyword>
<evidence type="ECO:0000256" key="5">
    <source>
        <dbReference type="SAM" id="Phobius"/>
    </source>
</evidence>
<dbReference type="PANTHER" id="PTHR23360:SF5">
    <property type="entry name" value="G-PROTEIN COUPLED RECEPTORS FAMILY 1 PROFILE DOMAIN-CONTAINING PROTEIN"/>
    <property type="match status" value="1"/>
</dbReference>
<feature type="transmembrane region" description="Helical" evidence="5">
    <location>
        <begin position="90"/>
        <end position="114"/>
    </location>
</feature>
<evidence type="ECO:0000256" key="2">
    <source>
        <dbReference type="ARBA" id="ARBA00022692"/>
    </source>
</evidence>
<feature type="transmembrane region" description="Helical" evidence="5">
    <location>
        <begin position="166"/>
        <end position="189"/>
    </location>
</feature>
<feature type="transmembrane region" description="Helical" evidence="5">
    <location>
        <begin position="238"/>
        <end position="258"/>
    </location>
</feature>
<name>A0AAV5TD85_9BILA</name>
<evidence type="ECO:0000259" key="6">
    <source>
        <dbReference type="PROSITE" id="PS50262"/>
    </source>
</evidence>
<sequence>MDPFAWSIARTVYPILASVAFVGINLNMILLLTTISSKSLRSTANILIGCCAFFDIVHQTGYFIQFPILFSDYYIDSFYCTCMQFIPELGLAAGAFCVLSIGIDRMLSLVIAITYKRLNKNFFLKFHFLAIACFCGWTGYLMVAYWTPKKLICSMPSPYHGDALGLWSRSINTLNILSAILYFITWRTLKKRGVSQTSKKIFTSIAIVMIFEVTGWFVSSTLINLSRIIAAPERRPPFHYAACLAVNVGIAAKVIVYYTI</sequence>
<dbReference type="PANTHER" id="PTHR23360">
    <property type="entry name" value="G-PROTEIN COUPLED RECEPTORS FAMILY 1 PROFILE DOMAIN-CONTAINING PROTEIN-RELATED"/>
    <property type="match status" value="1"/>
</dbReference>
<accession>A0AAV5TD85</accession>
<evidence type="ECO:0000256" key="4">
    <source>
        <dbReference type="ARBA" id="ARBA00023136"/>
    </source>
</evidence>
<feature type="transmembrane region" description="Helical" evidence="5">
    <location>
        <begin position="44"/>
        <end position="70"/>
    </location>
</feature>
<evidence type="ECO:0000256" key="3">
    <source>
        <dbReference type="ARBA" id="ARBA00022989"/>
    </source>
</evidence>
<feature type="non-terminal residue" evidence="7">
    <location>
        <position position="260"/>
    </location>
</feature>
<dbReference type="Gene3D" id="1.20.1070.10">
    <property type="entry name" value="Rhodopsin 7-helix transmembrane proteins"/>
    <property type="match status" value="1"/>
</dbReference>
<feature type="domain" description="G-protein coupled receptors family 1 profile" evidence="6">
    <location>
        <begin position="26"/>
        <end position="118"/>
    </location>
</feature>
<comment type="caution">
    <text evidence="7">The sequence shown here is derived from an EMBL/GenBank/DDBJ whole genome shotgun (WGS) entry which is preliminary data.</text>
</comment>
<evidence type="ECO:0000313" key="8">
    <source>
        <dbReference type="Proteomes" id="UP001432027"/>
    </source>
</evidence>
<comment type="subcellular location">
    <subcellularLocation>
        <location evidence="1">Membrane</location>
    </subcellularLocation>
</comment>
<organism evidence="7 8">
    <name type="scientific">Pristionchus entomophagus</name>
    <dbReference type="NCBI Taxonomy" id="358040"/>
    <lineage>
        <taxon>Eukaryota</taxon>
        <taxon>Metazoa</taxon>
        <taxon>Ecdysozoa</taxon>
        <taxon>Nematoda</taxon>
        <taxon>Chromadorea</taxon>
        <taxon>Rhabditida</taxon>
        <taxon>Rhabditina</taxon>
        <taxon>Diplogasteromorpha</taxon>
        <taxon>Diplogasteroidea</taxon>
        <taxon>Neodiplogasteridae</taxon>
        <taxon>Pristionchus</taxon>
    </lineage>
</organism>
<dbReference type="SUPFAM" id="SSF81321">
    <property type="entry name" value="Family A G protein-coupled receptor-like"/>
    <property type="match status" value="1"/>
</dbReference>
<dbReference type="GO" id="GO:0004930">
    <property type="term" value="F:G protein-coupled receptor activity"/>
    <property type="evidence" value="ECO:0007669"/>
    <property type="project" value="InterPro"/>
</dbReference>
<protein>
    <recommendedName>
        <fullName evidence="6">G-protein coupled receptors family 1 profile domain-containing protein</fullName>
    </recommendedName>
</protein>
<reference evidence="7" key="1">
    <citation type="submission" date="2023-10" db="EMBL/GenBank/DDBJ databases">
        <title>Genome assembly of Pristionchus species.</title>
        <authorList>
            <person name="Yoshida K."/>
            <person name="Sommer R.J."/>
        </authorList>
    </citation>
    <scope>NUCLEOTIDE SEQUENCE</scope>
    <source>
        <strain evidence="7">RS0144</strain>
    </source>
</reference>
<keyword evidence="4 5" id="KW-0472">Membrane</keyword>
<dbReference type="InterPro" id="IPR047130">
    <property type="entry name" value="7TM_GPCR_Srsx_nematod"/>
</dbReference>
<dbReference type="Pfam" id="PF10320">
    <property type="entry name" value="7TM_GPCR_Srsx"/>
    <property type="match status" value="1"/>
</dbReference>
<dbReference type="EMBL" id="BTSX01000003">
    <property type="protein sequence ID" value="GMS90390.1"/>
    <property type="molecule type" value="Genomic_DNA"/>
</dbReference>
<evidence type="ECO:0000256" key="1">
    <source>
        <dbReference type="ARBA" id="ARBA00004370"/>
    </source>
</evidence>
<dbReference type="InterPro" id="IPR019424">
    <property type="entry name" value="7TM_GPCR_Srsx"/>
</dbReference>
<dbReference type="InterPro" id="IPR000276">
    <property type="entry name" value="GPCR_Rhodpsn"/>
</dbReference>
<keyword evidence="3 5" id="KW-1133">Transmembrane helix</keyword>
<dbReference type="AlphaFoldDB" id="A0AAV5TD85"/>
<dbReference type="SMART" id="SM01381">
    <property type="entry name" value="7TM_GPCR_Srsx"/>
    <property type="match status" value="1"/>
</dbReference>
<keyword evidence="8" id="KW-1185">Reference proteome</keyword>
<feature type="transmembrane region" description="Helical" evidence="5">
    <location>
        <begin position="201"/>
        <end position="218"/>
    </location>
</feature>
<dbReference type="Proteomes" id="UP001432027">
    <property type="component" value="Unassembled WGS sequence"/>
</dbReference>
<feature type="transmembrane region" description="Helical" evidence="5">
    <location>
        <begin position="126"/>
        <end position="146"/>
    </location>
</feature>